<sequence>MAAHGGVDGGRSHGGGGADDSRGRPTAAEQVVVEPKAESQRSGVSPRIRRAKAEQVALAPEAEMEPEGRRSLTELEGWRDEG</sequence>
<evidence type="ECO:0000313" key="3">
    <source>
        <dbReference type="Proteomes" id="UP001558613"/>
    </source>
</evidence>
<evidence type="ECO:0000256" key="1">
    <source>
        <dbReference type="SAM" id="MobiDB-lite"/>
    </source>
</evidence>
<proteinExistence type="predicted"/>
<comment type="caution">
    <text evidence="2">The sequence shown here is derived from an EMBL/GenBank/DDBJ whole genome shotgun (WGS) entry which is preliminary data.</text>
</comment>
<dbReference type="Proteomes" id="UP001558613">
    <property type="component" value="Unassembled WGS sequence"/>
</dbReference>
<name>A0ABR3MXC9_9TELE</name>
<evidence type="ECO:0000313" key="2">
    <source>
        <dbReference type="EMBL" id="KAL1269265.1"/>
    </source>
</evidence>
<protein>
    <submittedName>
        <fullName evidence="2">Uncharacterized protein</fullName>
    </submittedName>
</protein>
<feature type="compositionally biased region" description="Basic and acidic residues" evidence="1">
    <location>
        <begin position="66"/>
        <end position="82"/>
    </location>
</feature>
<keyword evidence="3" id="KW-1185">Reference proteome</keyword>
<reference evidence="2 3" key="1">
    <citation type="submission" date="2023-09" db="EMBL/GenBank/DDBJ databases">
        <authorList>
            <person name="Wang M."/>
        </authorList>
    </citation>
    <scope>NUCLEOTIDE SEQUENCE [LARGE SCALE GENOMIC DNA]</scope>
    <source>
        <strain evidence="2">GT-2023</strain>
        <tissue evidence="2">Liver</tissue>
    </source>
</reference>
<feature type="compositionally biased region" description="Gly residues" evidence="1">
    <location>
        <begin position="1"/>
        <end position="18"/>
    </location>
</feature>
<gene>
    <name evidence="2" type="ORF">QQF64_031554</name>
</gene>
<feature type="region of interest" description="Disordered" evidence="1">
    <location>
        <begin position="1"/>
        <end position="82"/>
    </location>
</feature>
<organism evidence="2 3">
    <name type="scientific">Cirrhinus molitorella</name>
    <name type="common">mud carp</name>
    <dbReference type="NCBI Taxonomy" id="172907"/>
    <lineage>
        <taxon>Eukaryota</taxon>
        <taxon>Metazoa</taxon>
        <taxon>Chordata</taxon>
        <taxon>Craniata</taxon>
        <taxon>Vertebrata</taxon>
        <taxon>Euteleostomi</taxon>
        <taxon>Actinopterygii</taxon>
        <taxon>Neopterygii</taxon>
        <taxon>Teleostei</taxon>
        <taxon>Ostariophysi</taxon>
        <taxon>Cypriniformes</taxon>
        <taxon>Cyprinidae</taxon>
        <taxon>Labeoninae</taxon>
        <taxon>Labeonini</taxon>
        <taxon>Cirrhinus</taxon>
    </lineage>
</organism>
<dbReference type="EMBL" id="JAYMGO010000008">
    <property type="protein sequence ID" value="KAL1269265.1"/>
    <property type="molecule type" value="Genomic_DNA"/>
</dbReference>
<accession>A0ABR3MXC9</accession>